<protein>
    <submittedName>
        <fullName evidence="1">Uncharacterized protein</fullName>
    </submittedName>
</protein>
<dbReference type="Proteomes" id="UP000076809">
    <property type="component" value="Chromosome"/>
</dbReference>
<gene>
    <name evidence="1" type="ORF">WM43_16900</name>
</gene>
<evidence type="ECO:0000313" key="1">
    <source>
        <dbReference type="EMBL" id="ANB54213.1"/>
    </source>
</evidence>
<dbReference type="EMBL" id="CP014774">
    <property type="protein sequence ID" value="ANB54213.1"/>
    <property type="molecule type" value="Genomic_DNA"/>
</dbReference>
<reference evidence="1 2" key="1">
    <citation type="journal article" date="2016" name="J. Clin. Microbiol.">
        <title>Detection and Whole-Genome Sequencing of Carbapenemase-Producing Aeromonas hydrophila Isolates from Routine Perirectal Surveillance Culture.</title>
        <authorList>
            <person name="Hughes H.Y."/>
            <person name="Conlan S.P."/>
            <person name="Lau A.F."/>
            <person name="Dekker J.P."/>
            <person name="Michelin A.V."/>
            <person name="Youn J.H."/>
            <person name="Henderson D.K."/>
            <person name="Frank K.M."/>
            <person name="Segre J.A."/>
            <person name="Palmore T.N."/>
        </authorList>
    </citation>
    <scope>NUCLEOTIDE SEQUENCE [LARGE SCALE GENOMIC DNA]</scope>
    <source>
        <strain evidence="1 2">AVNIH1</strain>
    </source>
</reference>
<proteinExistence type="predicted"/>
<dbReference type="AlphaFoldDB" id="A0AAC9B9S4"/>
<organism evidence="1 2">
    <name type="scientific">Aeromonas veronii</name>
    <dbReference type="NCBI Taxonomy" id="654"/>
    <lineage>
        <taxon>Bacteria</taxon>
        <taxon>Pseudomonadati</taxon>
        <taxon>Pseudomonadota</taxon>
        <taxon>Gammaproteobacteria</taxon>
        <taxon>Aeromonadales</taxon>
        <taxon>Aeromonadaceae</taxon>
        <taxon>Aeromonas</taxon>
    </lineage>
</organism>
<sequence length="78" mass="8033">MPDPRSERMIDSRPPSGGLFVGVLLLLASFGPGGEKIGGDFVAAVGSSVALASRKMGPIRAILPLLQPTVTVALFNLT</sequence>
<dbReference type="RefSeq" id="WP_064339510.1">
    <property type="nucleotide sequence ID" value="NZ_CP014774.1"/>
</dbReference>
<evidence type="ECO:0000313" key="2">
    <source>
        <dbReference type="Proteomes" id="UP000076809"/>
    </source>
</evidence>
<name>A0AAC9B9S4_AERVE</name>
<accession>A0AAC9B9S4</accession>